<dbReference type="RefSeq" id="WP_149759392.1">
    <property type="nucleotide sequence ID" value="NZ_BSPE01000008.1"/>
</dbReference>
<dbReference type="Pfam" id="PF01590">
    <property type="entry name" value="GAF"/>
    <property type="match status" value="1"/>
</dbReference>
<feature type="domain" description="GAF" evidence="1">
    <location>
        <begin position="82"/>
        <end position="144"/>
    </location>
</feature>
<sequence>MTDTLKPSTDFRSAIEATNDPAVAWAALQRLADVLFGVKLFTVSTVDMTAGLSRRLFTSDPASYPVSGTKPISKDAWYEQVVAGRQNFIKNTLAEISGHFPDYELIGSLGCGSVLNMPVVLGGEVVGTVNCLGAEHHFTPQRIAASEHLRLPALAAFLIFHNAGRG</sequence>
<dbReference type="AlphaFoldDB" id="A0A1I3X9S2"/>
<keyword evidence="3" id="KW-1185">Reference proteome</keyword>
<proteinExistence type="predicted"/>
<dbReference type="EMBL" id="FOSL01000003">
    <property type="protein sequence ID" value="SFK16392.1"/>
    <property type="molecule type" value="Genomic_DNA"/>
</dbReference>
<dbReference type="Proteomes" id="UP000323300">
    <property type="component" value="Unassembled WGS sequence"/>
</dbReference>
<dbReference type="InterPro" id="IPR003018">
    <property type="entry name" value="GAF"/>
</dbReference>
<evidence type="ECO:0000313" key="3">
    <source>
        <dbReference type="Proteomes" id="UP000323300"/>
    </source>
</evidence>
<organism evidence="2 3">
    <name type="scientific">Neomesorhizobium albiziae</name>
    <dbReference type="NCBI Taxonomy" id="335020"/>
    <lineage>
        <taxon>Bacteria</taxon>
        <taxon>Pseudomonadati</taxon>
        <taxon>Pseudomonadota</taxon>
        <taxon>Alphaproteobacteria</taxon>
        <taxon>Hyphomicrobiales</taxon>
        <taxon>Phyllobacteriaceae</taxon>
        <taxon>Neomesorhizobium</taxon>
    </lineage>
</organism>
<reference evidence="2 3" key="1">
    <citation type="submission" date="2016-10" db="EMBL/GenBank/DDBJ databases">
        <authorList>
            <person name="Varghese N."/>
            <person name="Submissions S."/>
        </authorList>
    </citation>
    <scope>NUCLEOTIDE SEQUENCE [LARGE SCALE GENOMIC DNA]</scope>
    <source>
        <strain evidence="2 3">DSM 21822</strain>
    </source>
</reference>
<dbReference type="InterPro" id="IPR029016">
    <property type="entry name" value="GAF-like_dom_sf"/>
</dbReference>
<protein>
    <recommendedName>
        <fullName evidence="1">GAF domain-containing protein</fullName>
    </recommendedName>
</protein>
<dbReference type="Gene3D" id="3.30.450.40">
    <property type="match status" value="1"/>
</dbReference>
<evidence type="ECO:0000313" key="2">
    <source>
        <dbReference type="EMBL" id="SFK16392.1"/>
    </source>
</evidence>
<name>A0A1I3X9S2_9HYPH</name>
<dbReference type="SUPFAM" id="SSF55781">
    <property type="entry name" value="GAF domain-like"/>
    <property type="match status" value="1"/>
</dbReference>
<evidence type="ECO:0000259" key="1">
    <source>
        <dbReference type="Pfam" id="PF01590"/>
    </source>
</evidence>
<accession>A0A1I3X9S2</accession>
<dbReference type="OrthoDB" id="7066078at2"/>
<gene>
    <name evidence="2" type="ORF">SAMN04488498_10386</name>
</gene>